<sequence length="61" mass="6605">MFEITIDLDKCQGDEECVNACPAEVYDFEDGKPVATRAEDCLGCETCVEVCPTGAITVEEV</sequence>
<dbReference type="PANTHER" id="PTHR43687">
    <property type="entry name" value="ADENYLYLSULFATE REDUCTASE, BETA SUBUNIT"/>
    <property type="match status" value="1"/>
</dbReference>
<evidence type="ECO:0000259" key="8">
    <source>
        <dbReference type="PROSITE" id="PS51379"/>
    </source>
</evidence>
<comment type="caution">
    <text evidence="9">The sequence shown here is derived from an EMBL/GenBank/DDBJ whole genome shotgun (WGS) entry which is preliminary data.</text>
</comment>
<keyword evidence="6" id="KW-0408">Iron</keyword>
<reference evidence="9 10" key="1">
    <citation type="submission" date="2016-06" db="EMBL/GenBank/DDBJ databases">
        <title>Respiratory ammonification of nitrate coupled to the oxidation of elemental sulfur in deep-sea autotrophic thermophilic bacteria.</title>
        <authorList>
            <person name="Slobodkina G.B."/>
            <person name="Mardanov A.V."/>
            <person name="Ravin N.V."/>
            <person name="Frolova A.A."/>
            <person name="Viryasiv M.B."/>
            <person name="Chernyh N.A."/>
            <person name="Bonch-Osmolovskaya E.A."/>
            <person name="Slobodkin A.I."/>
        </authorList>
    </citation>
    <scope>NUCLEOTIDE SEQUENCE [LARGE SCALE GENOMIC DNA]</scope>
    <source>
        <strain evidence="9 10">S69</strain>
    </source>
</reference>
<name>A0A1B9F963_9BACT</name>
<accession>A0A1B9F963</accession>
<dbReference type="Gene3D" id="3.30.70.20">
    <property type="match status" value="1"/>
</dbReference>
<keyword evidence="7" id="KW-0411">Iron-sulfur</keyword>
<dbReference type="PATRIC" id="fig|1156395.6.peg.287"/>
<evidence type="ECO:0000256" key="7">
    <source>
        <dbReference type="ARBA" id="ARBA00023014"/>
    </source>
</evidence>
<dbReference type="PANTHER" id="PTHR43687:SF6">
    <property type="entry name" value="L-ASPARTATE SEMIALDEHYDE SULFURTRANSFERASE IRON-SULFUR SUBUNIT"/>
    <property type="match status" value="1"/>
</dbReference>
<evidence type="ECO:0000256" key="4">
    <source>
        <dbReference type="ARBA" id="ARBA00022737"/>
    </source>
</evidence>
<gene>
    <name evidence="9" type="ORF">DBT_0283</name>
</gene>
<dbReference type="InterPro" id="IPR017896">
    <property type="entry name" value="4Fe4S_Fe-S-bd"/>
</dbReference>
<keyword evidence="3" id="KW-0479">Metal-binding</keyword>
<dbReference type="SUPFAM" id="SSF54862">
    <property type="entry name" value="4Fe-4S ferredoxins"/>
    <property type="match status" value="1"/>
</dbReference>
<keyword evidence="5" id="KW-0249">Electron transport</keyword>
<feature type="domain" description="4Fe-4S ferredoxin-type" evidence="8">
    <location>
        <begin position="2"/>
        <end position="30"/>
    </location>
</feature>
<dbReference type="Pfam" id="PF13237">
    <property type="entry name" value="Fer4_10"/>
    <property type="match status" value="1"/>
</dbReference>
<dbReference type="GO" id="GO:0046872">
    <property type="term" value="F:metal ion binding"/>
    <property type="evidence" value="ECO:0007669"/>
    <property type="project" value="UniProtKB-KW"/>
</dbReference>
<dbReference type="RefSeq" id="WP_067615662.1">
    <property type="nucleotide sequence ID" value="NZ_MAGO01000001.1"/>
</dbReference>
<keyword evidence="2" id="KW-0004">4Fe-4S</keyword>
<proteinExistence type="predicted"/>
<keyword evidence="10" id="KW-1185">Reference proteome</keyword>
<evidence type="ECO:0000313" key="9">
    <source>
        <dbReference type="EMBL" id="OCC16466.1"/>
    </source>
</evidence>
<dbReference type="Proteomes" id="UP000093080">
    <property type="component" value="Unassembled WGS sequence"/>
</dbReference>
<protein>
    <submittedName>
        <fullName evidence="9">Ferredoxin</fullName>
    </submittedName>
</protein>
<evidence type="ECO:0000313" key="10">
    <source>
        <dbReference type="Proteomes" id="UP000093080"/>
    </source>
</evidence>
<dbReference type="PROSITE" id="PS00198">
    <property type="entry name" value="4FE4S_FER_1"/>
    <property type="match status" value="1"/>
</dbReference>
<evidence type="ECO:0000256" key="5">
    <source>
        <dbReference type="ARBA" id="ARBA00022982"/>
    </source>
</evidence>
<evidence type="ECO:0000256" key="2">
    <source>
        <dbReference type="ARBA" id="ARBA00022485"/>
    </source>
</evidence>
<organism evidence="9 10">
    <name type="scientific">Dissulfuribacter thermophilus</name>
    <dbReference type="NCBI Taxonomy" id="1156395"/>
    <lineage>
        <taxon>Bacteria</taxon>
        <taxon>Pseudomonadati</taxon>
        <taxon>Thermodesulfobacteriota</taxon>
        <taxon>Dissulfuribacteria</taxon>
        <taxon>Dissulfuribacterales</taxon>
        <taxon>Dissulfuribacteraceae</taxon>
        <taxon>Dissulfuribacter</taxon>
    </lineage>
</organism>
<dbReference type="OrthoDB" id="9807879at2"/>
<evidence type="ECO:0000256" key="6">
    <source>
        <dbReference type="ARBA" id="ARBA00023004"/>
    </source>
</evidence>
<keyword evidence="4" id="KW-0677">Repeat</keyword>
<dbReference type="GO" id="GO:0051539">
    <property type="term" value="F:4 iron, 4 sulfur cluster binding"/>
    <property type="evidence" value="ECO:0007669"/>
    <property type="project" value="UniProtKB-KW"/>
</dbReference>
<feature type="domain" description="4Fe-4S ferredoxin-type" evidence="8">
    <location>
        <begin position="31"/>
        <end position="61"/>
    </location>
</feature>
<dbReference type="EMBL" id="MAGO01000001">
    <property type="protein sequence ID" value="OCC16466.1"/>
    <property type="molecule type" value="Genomic_DNA"/>
</dbReference>
<dbReference type="InterPro" id="IPR050572">
    <property type="entry name" value="Fe-S_Ferredoxin"/>
</dbReference>
<dbReference type="AlphaFoldDB" id="A0A1B9F963"/>
<dbReference type="PROSITE" id="PS51379">
    <property type="entry name" value="4FE4S_FER_2"/>
    <property type="match status" value="2"/>
</dbReference>
<dbReference type="InterPro" id="IPR017900">
    <property type="entry name" value="4Fe4S_Fe_S_CS"/>
</dbReference>
<keyword evidence="1" id="KW-0813">Transport</keyword>
<evidence type="ECO:0000256" key="3">
    <source>
        <dbReference type="ARBA" id="ARBA00022723"/>
    </source>
</evidence>
<dbReference type="STRING" id="1156395.DBT_0283"/>
<evidence type="ECO:0000256" key="1">
    <source>
        <dbReference type="ARBA" id="ARBA00022448"/>
    </source>
</evidence>